<feature type="domain" description="PpiC" evidence="3">
    <location>
        <begin position="222"/>
        <end position="324"/>
    </location>
</feature>
<organism evidence="4 5">
    <name type="scientific">Sodaliphilus pleomorphus</name>
    <dbReference type="NCBI Taxonomy" id="2606626"/>
    <lineage>
        <taxon>Bacteria</taxon>
        <taxon>Pseudomonadati</taxon>
        <taxon>Bacteroidota</taxon>
        <taxon>Bacteroidia</taxon>
        <taxon>Bacteroidales</taxon>
        <taxon>Muribaculaceae</taxon>
        <taxon>Sodaliphilus</taxon>
    </lineage>
</organism>
<dbReference type="Gene3D" id="3.10.50.40">
    <property type="match status" value="2"/>
</dbReference>
<evidence type="ECO:0000313" key="5">
    <source>
        <dbReference type="Proteomes" id="UP000483362"/>
    </source>
</evidence>
<sequence length="644" mass="73015">MKLKFLTCAVIATACMVALAKDPVLMKINGKDIHLSEFEYLYNKNSQQQVQKESLDDYLNRFVNYKLKVADAEAARIDTSAAFKAEFNGYKADIVKNYLVDTTVNQRLEREAYERMRTNVDVDHIMLPLGRDKAENEKLQARLDSIKKCVESGQSWNELAKKYSIDPSVKNNGGHYGYIASGMFPYVWEYTAYNTPVGQICKPFSTNFGNHLIRVNNRRDDPGQVLVEHILLLFPRNANDSAKAVVKQKIDSIYTAVKQGANFEEMAKAKSQDPGSAKSGGKLPWFGVNRMVPQFEKVSYALNDGEISQPFETTYGYHIVKKLSHKGVPSFEEAKKTIDAQIQQDERSTMAQDAKIEEVKKLYGYKADDKGFRTYLLKELNKHGAYDSAFVASVLAKSTFPIFTYAKHKVAASVLASIVNPKAQLNNESAAGYICSQIEPYANKVIFQYYIDNLINDNQGYRNLLNEYRDGMLLFEISNRKVWQGASNDTTGLKNYFEANRSKYTWDKPHFRGIILSAQSDSIAQAVKADIAKLGEKNDTLTEALHHKYGQKIRMQRMFFAQGENELVDHVVFNGPAPKTDKYPVSFVLPGQGEVYNQPRDVADVKGQVTSDYQDVLEQRWEKELHAKYPVVIDKKVLKLVKPL</sequence>
<comment type="caution">
    <text evidence="4">The sequence shown here is derived from an EMBL/GenBank/DDBJ whole genome shotgun (WGS) entry which is preliminary data.</text>
</comment>
<keyword evidence="2" id="KW-0732">Signal</keyword>
<dbReference type="InterPro" id="IPR046357">
    <property type="entry name" value="PPIase_dom_sf"/>
</dbReference>
<dbReference type="PROSITE" id="PS50198">
    <property type="entry name" value="PPIC_PPIASE_2"/>
    <property type="match status" value="2"/>
</dbReference>
<dbReference type="AlphaFoldDB" id="A0A6L5XCE6"/>
<name>A0A6L5XCE6_9BACT</name>
<keyword evidence="5" id="KW-1185">Reference proteome</keyword>
<dbReference type="GO" id="GO:0003755">
    <property type="term" value="F:peptidyl-prolyl cis-trans isomerase activity"/>
    <property type="evidence" value="ECO:0007669"/>
    <property type="project" value="UniProtKB-KW"/>
</dbReference>
<proteinExistence type="predicted"/>
<dbReference type="Pfam" id="PF00639">
    <property type="entry name" value="Rotamase"/>
    <property type="match status" value="1"/>
</dbReference>
<feature type="signal peptide" evidence="2">
    <location>
        <begin position="1"/>
        <end position="20"/>
    </location>
</feature>
<reference evidence="4 5" key="1">
    <citation type="submission" date="2019-08" db="EMBL/GenBank/DDBJ databases">
        <title>In-depth cultivation of the pig gut microbiome towards novel bacterial diversity and tailored functional studies.</title>
        <authorList>
            <person name="Wylensek D."/>
            <person name="Hitch T.C.A."/>
            <person name="Clavel T."/>
        </authorList>
    </citation>
    <scope>NUCLEOTIDE SEQUENCE [LARGE SCALE GENOMIC DNA]</scope>
    <source>
        <strain evidence="4 5">Oil-RF-744-WCA-WT-10</strain>
    </source>
</reference>
<keyword evidence="1" id="KW-0413">Isomerase</keyword>
<dbReference type="Pfam" id="PF13616">
    <property type="entry name" value="Rotamase_3"/>
    <property type="match status" value="1"/>
</dbReference>
<dbReference type="PANTHER" id="PTHR47245">
    <property type="entry name" value="PEPTIDYLPROLYL ISOMERASE"/>
    <property type="match status" value="1"/>
</dbReference>
<keyword evidence="1" id="KW-0697">Rotamase</keyword>
<dbReference type="SUPFAM" id="SSF54534">
    <property type="entry name" value="FKBP-like"/>
    <property type="match status" value="2"/>
</dbReference>
<accession>A0A6L5XCE6</accession>
<gene>
    <name evidence="4" type="ORF">FYJ29_05335</name>
</gene>
<dbReference type="InterPro" id="IPR000297">
    <property type="entry name" value="PPIase_PpiC"/>
</dbReference>
<dbReference type="PROSITE" id="PS51257">
    <property type="entry name" value="PROKAR_LIPOPROTEIN"/>
    <property type="match status" value="1"/>
</dbReference>
<evidence type="ECO:0000256" key="2">
    <source>
        <dbReference type="SAM" id="SignalP"/>
    </source>
</evidence>
<evidence type="ECO:0000313" key="4">
    <source>
        <dbReference type="EMBL" id="MSS17185.1"/>
    </source>
</evidence>
<dbReference type="Proteomes" id="UP000483362">
    <property type="component" value="Unassembled WGS sequence"/>
</dbReference>
<evidence type="ECO:0000256" key="1">
    <source>
        <dbReference type="PROSITE-ProRule" id="PRU00278"/>
    </source>
</evidence>
<feature type="domain" description="PpiC" evidence="3">
    <location>
        <begin position="117"/>
        <end position="217"/>
    </location>
</feature>
<dbReference type="EMBL" id="VULT01000006">
    <property type="protein sequence ID" value="MSS17185.1"/>
    <property type="molecule type" value="Genomic_DNA"/>
</dbReference>
<protein>
    <recommendedName>
        <fullName evidence="3">PpiC domain-containing protein</fullName>
    </recommendedName>
</protein>
<dbReference type="PANTHER" id="PTHR47245:SF2">
    <property type="entry name" value="PEPTIDYL-PROLYL CIS-TRANS ISOMERASE HP_0175-RELATED"/>
    <property type="match status" value="1"/>
</dbReference>
<evidence type="ECO:0000259" key="3">
    <source>
        <dbReference type="PROSITE" id="PS50198"/>
    </source>
</evidence>
<dbReference type="InterPro" id="IPR050245">
    <property type="entry name" value="PrsA_foldase"/>
</dbReference>
<feature type="chain" id="PRO_5026896878" description="PpiC domain-containing protein" evidence="2">
    <location>
        <begin position="21"/>
        <end position="644"/>
    </location>
</feature>